<dbReference type="InterPro" id="IPR035965">
    <property type="entry name" value="PAS-like_dom_sf"/>
</dbReference>
<evidence type="ECO:0000256" key="8">
    <source>
        <dbReference type="ARBA" id="ARBA00022692"/>
    </source>
</evidence>
<dbReference type="SMART" id="SM00387">
    <property type="entry name" value="HATPase_c"/>
    <property type="match status" value="1"/>
</dbReference>
<dbReference type="InterPro" id="IPR008207">
    <property type="entry name" value="Sig_transdc_His_kin_Hpt_dom"/>
</dbReference>
<reference evidence="26" key="1">
    <citation type="submission" date="2021-01" db="EMBL/GenBank/DDBJ databases">
        <title>Modified the classification status of verrucomicrobia.</title>
        <authorList>
            <person name="Feng X."/>
        </authorList>
    </citation>
    <scope>NUCLEOTIDE SEQUENCE</scope>
    <source>
        <strain evidence="26">KCTC 13126</strain>
    </source>
</reference>
<evidence type="ECO:0000256" key="12">
    <source>
        <dbReference type="ARBA" id="ARBA00022840"/>
    </source>
</evidence>
<keyword evidence="5" id="KW-0997">Cell inner membrane</keyword>
<evidence type="ECO:0000256" key="7">
    <source>
        <dbReference type="ARBA" id="ARBA00022679"/>
    </source>
</evidence>
<dbReference type="PANTHER" id="PTHR45339:SF5">
    <property type="entry name" value="HISTIDINE KINASE"/>
    <property type="match status" value="1"/>
</dbReference>
<protein>
    <recommendedName>
        <fullName evidence="17">Sensory/regulatory protein RpfC</fullName>
        <ecNumber evidence="3">2.7.13.3</ecNumber>
    </recommendedName>
</protein>
<dbReference type="InterPro" id="IPR003661">
    <property type="entry name" value="HisK_dim/P_dom"/>
</dbReference>
<evidence type="ECO:0000256" key="18">
    <source>
        <dbReference type="PROSITE-ProRule" id="PRU00110"/>
    </source>
</evidence>
<evidence type="ECO:0000259" key="24">
    <source>
        <dbReference type="PROSITE" id="PS50113"/>
    </source>
</evidence>
<dbReference type="PROSITE" id="PS50112">
    <property type="entry name" value="PAS"/>
    <property type="match status" value="3"/>
</dbReference>
<dbReference type="InterPro" id="IPR000700">
    <property type="entry name" value="PAS-assoc_C"/>
</dbReference>
<dbReference type="PRINTS" id="PR00344">
    <property type="entry name" value="BCTRLSENSOR"/>
</dbReference>
<dbReference type="SMART" id="SM00091">
    <property type="entry name" value="PAS"/>
    <property type="match status" value="4"/>
</dbReference>
<dbReference type="InterPro" id="IPR011006">
    <property type="entry name" value="CheY-like_superfamily"/>
</dbReference>
<evidence type="ECO:0000256" key="16">
    <source>
        <dbReference type="ARBA" id="ARBA00064003"/>
    </source>
</evidence>
<comment type="catalytic activity">
    <reaction evidence="1">
        <text>ATP + protein L-histidine = ADP + protein N-phospho-L-histidine.</text>
        <dbReference type="EC" id="2.7.13.3"/>
    </reaction>
</comment>
<dbReference type="Proteomes" id="UP000617628">
    <property type="component" value="Unassembled WGS sequence"/>
</dbReference>
<feature type="domain" description="PAC" evidence="24">
    <location>
        <begin position="96"/>
        <end position="150"/>
    </location>
</feature>
<dbReference type="Gene3D" id="2.10.70.100">
    <property type="match status" value="1"/>
</dbReference>
<dbReference type="GO" id="GO:0005524">
    <property type="term" value="F:ATP binding"/>
    <property type="evidence" value="ECO:0007669"/>
    <property type="project" value="UniProtKB-KW"/>
</dbReference>
<keyword evidence="8" id="KW-0812">Transmembrane</keyword>
<keyword evidence="27" id="KW-1185">Reference proteome</keyword>
<dbReference type="FunFam" id="2.10.70.100:FF:000001">
    <property type="entry name" value="Sensory transduction histidine kinase"/>
    <property type="match status" value="1"/>
</dbReference>
<comment type="subunit">
    <text evidence="16">At low DSF concentrations, interacts with RpfF.</text>
</comment>
<organism evidence="26 27">
    <name type="scientific">Pelagicoccus mobilis</name>
    <dbReference type="NCBI Taxonomy" id="415221"/>
    <lineage>
        <taxon>Bacteria</taxon>
        <taxon>Pseudomonadati</taxon>
        <taxon>Verrucomicrobiota</taxon>
        <taxon>Opitutia</taxon>
        <taxon>Puniceicoccales</taxon>
        <taxon>Pelagicoccaceae</taxon>
        <taxon>Pelagicoccus</taxon>
    </lineage>
</organism>
<evidence type="ECO:0000256" key="10">
    <source>
        <dbReference type="ARBA" id="ARBA00022741"/>
    </source>
</evidence>
<keyword evidence="13" id="KW-1133">Transmembrane helix</keyword>
<comment type="subcellular location">
    <subcellularLocation>
        <location evidence="2">Cell inner membrane</location>
        <topology evidence="2">Multi-pass membrane protein</topology>
    </subcellularLocation>
</comment>
<dbReference type="CDD" id="cd00082">
    <property type="entry name" value="HisKA"/>
    <property type="match status" value="1"/>
</dbReference>
<evidence type="ECO:0000256" key="19">
    <source>
        <dbReference type="PROSITE-ProRule" id="PRU00169"/>
    </source>
</evidence>
<evidence type="ECO:0000313" key="26">
    <source>
        <dbReference type="EMBL" id="MBK1880354.1"/>
    </source>
</evidence>
<evidence type="ECO:0000256" key="9">
    <source>
        <dbReference type="ARBA" id="ARBA00022737"/>
    </source>
</evidence>
<feature type="domain" description="PAS" evidence="23">
    <location>
        <begin position="278"/>
        <end position="331"/>
    </location>
</feature>
<dbReference type="Gene3D" id="3.40.50.2300">
    <property type="match status" value="1"/>
</dbReference>
<dbReference type="PROSITE" id="PS50113">
    <property type="entry name" value="PAC"/>
    <property type="match status" value="4"/>
</dbReference>
<dbReference type="InterPro" id="IPR001610">
    <property type="entry name" value="PAC"/>
</dbReference>
<feature type="domain" description="HPt" evidence="25">
    <location>
        <begin position="1227"/>
        <end position="1323"/>
    </location>
</feature>
<feature type="compositionally biased region" description="Basic and acidic residues" evidence="20">
    <location>
        <begin position="1"/>
        <end position="14"/>
    </location>
</feature>
<keyword evidence="14" id="KW-0902">Two-component regulatory system</keyword>
<evidence type="ECO:0000256" key="6">
    <source>
        <dbReference type="ARBA" id="ARBA00022553"/>
    </source>
</evidence>
<dbReference type="CDD" id="cd17546">
    <property type="entry name" value="REC_hyHK_CKI1_RcsC-like"/>
    <property type="match status" value="1"/>
</dbReference>
<evidence type="ECO:0000256" key="1">
    <source>
        <dbReference type="ARBA" id="ARBA00000085"/>
    </source>
</evidence>
<keyword evidence="11" id="KW-0418">Kinase</keyword>
<dbReference type="PROSITE" id="PS50894">
    <property type="entry name" value="HPT"/>
    <property type="match status" value="1"/>
</dbReference>
<dbReference type="PANTHER" id="PTHR45339">
    <property type="entry name" value="HYBRID SIGNAL TRANSDUCTION HISTIDINE KINASE J"/>
    <property type="match status" value="1"/>
</dbReference>
<dbReference type="Pfam" id="PF00512">
    <property type="entry name" value="HisKA"/>
    <property type="match status" value="1"/>
</dbReference>
<feature type="domain" description="Response regulatory" evidence="22">
    <location>
        <begin position="1073"/>
        <end position="1192"/>
    </location>
</feature>
<dbReference type="InterPro" id="IPR001789">
    <property type="entry name" value="Sig_transdc_resp-reg_receiver"/>
</dbReference>
<sequence>MSQSPTERDQDLDASKSPNGSLEQSTVDALMQTLDDHVIVAVTDPRGVITYANDQFCRISGYSREELLGKTHQVVKSGYHPASFWEALWGTISSGRTWKGQVCNRAKDGTLYWVQTTIHPILKEDGSIKQYVAFRTDITAQKEVENKLRHSQMHLQEASRIAKLGAWELDLVAQKLSWSWTTKIIHEVPPDFEPDLASALEFYPEGVTRDRITHLVERAMETGEPWDEELQIQTLSGKVKWVRAIGQAEMLDAQCVRLYGVFQDIDDERRLREVSEQNASLLRSMVDAATEFGVIATDKEGTITVFNVGAEKLLGYRAEEVVGQATPELIHLKSEIDRRSAELTAEFGEQVGGFDAFVKVSILQGSEQREWTYVRKDGSHVPVTLVVTPMRGASGEHTGYLGISRDMSAQKKAEGELKESESRFRRSFEYSGIGMAIMTTDGDWVDVNQALLEMLGYSREALLKLQFQDITHPDDLELSVRMLDEALSGERHHYTIEKRYFDARGEVIWVRLNVSLVRDLEGKPVNFISQIENISEAKAYSRDIKAATDRLALAVQAAGVGIWDLDLESGKLIWDEQMFALYGCDADSFEGGYGDWKRGVHPEDFEKTVEAVDAAIAGTREFDTEFRIVRKDTGEVRHLRALALVERDEAGDAVRMVGTNWDVTAPVKQKQALFSMARDAEEANRAKSQFLANMSHEIRTPINGVIGMTALLLDSSGLNSEQRKQAGVIKSSGEALLALINDILDFSKVEAGKLELEILGFGLRETLDDLNTLLAQRANEKQLDLICSAEAEVPDYLRGDPGRLRQILLNLAGNAIKFTESGEVKVRVSLESKDEKEATLRFSVTDTGIGISSDKRRNLFTEFTQADSSTTRLYGGTGLGLAISKQLVALMDGEIGVNSELGEGSEFWFTARFPYEEMEATEEGLHQLEGKSALVVVHKQSLRTELLDRFEEWGIRAESCSLASAGMTRLRELATAGRGVDFLVFDPDESDLSVSRFVDELKDAEIFEEVKGIVLSREGGSIEPCGLKELTCPFRRSELYNLLIEESKVEPGPEGESDFKDIAAEHFAGRAARVLVAEDNIVNQMVVRGVLGKFGLHADTVANGLEALEALGRIAYDLVLMDIQMPEMDGMEASRRIRAGESGESVKDVPIVALTAHARPEDKEECLAAGMTDYISKPVAPKVLFRLLDRMLPKSSGTEDEEGSGSDTREETEVFDRAMFISGMMDDENLAREIAELSLVDLQKHCEGLEEIFASGKKEDLLRATHSIKGVSAHACCNRLKEAAERLEHALRSGNEEEVRGGFADFSALLEQGMSALRGFLKS</sequence>
<dbReference type="InterPro" id="IPR036097">
    <property type="entry name" value="HisK_dim/P_sf"/>
</dbReference>
<dbReference type="Gene3D" id="1.10.287.130">
    <property type="match status" value="1"/>
</dbReference>
<dbReference type="InterPro" id="IPR036890">
    <property type="entry name" value="HATPase_C_sf"/>
</dbReference>
<feature type="region of interest" description="Disordered" evidence="20">
    <location>
        <begin position="1"/>
        <end position="25"/>
    </location>
</feature>
<dbReference type="InterPro" id="IPR000014">
    <property type="entry name" value="PAS"/>
</dbReference>
<dbReference type="CDD" id="cd16922">
    <property type="entry name" value="HATPase_EvgS-ArcB-TorS-like"/>
    <property type="match status" value="1"/>
</dbReference>
<dbReference type="NCBIfam" id="TIGR00229">
    <property type="entry name" value="sensory_box"/>
    <property type="match status" value="3"/>
</dbReference>
<accession>A0A934VUA9</accession>
<feature type="domain" description="PAS" evidence="23">
    <location>
        <begin position="420"/>
        <end position="490"/>
    </location>
</feature>
<evidence type="ECO:0000259" key="25">
    <source>
        <dbReference type="PROSITE" id="PS50894"/>
    </source>
</evidence>
<evidence type="ECO:0000256" key="3">
    <source>
        <dbReference type="ARBA" id="ARBA00012438"/>
    </source>
</evidence>
<keyword evidence="10" id="KW-0547">Nucleotide-binding</keyword>
<evidence type="ECO:0000256" key="4">
    <source>
        <dbReference type="ARBA" id="ARBA00022475"/>
    </source>
</evidence>
<evidence type="ECO:0000259" key="21">
    <source>
        <dbReference type="PROSITE" id="PS50109"/>
    </source>
</evidence>
<dbReference type="GO" id="GO:0006355">
    <property type="term" value="P:regulation of DNA-templated transcription"/>
    <property type="evidence" value="ECO:0007669"/>
    <property type="project" value="InterPro"/>
</dbReference>
<dbReference type="SUPFAM" id="SSF55874">
    <property type="entry name" value="ATPase domain of HSP90 chaperone/DNA topoisomerase II/histidine kinase"/>
    <property type="match status" value="1"/>
</dbReference>
<keyword evidence="6 19" id="KW-0597">Phosphoprotein</keyword>
<dbReference type="Pfam" id="PF13426">
    <property type="entry name" value="PAS_9"/>
    <property type="match status" value="1"/>
</dbReference>
<keyword evidence="15" id="KW-0472">Membrane</keyword>
<gene>
    <name evidence="26" type="ORF">JIN87_25945</name>
</gene>
<keyword evidence="7" id="KW-0808">Transferase</keyword>
<dbReference type="Gene3D" id="3.30.565.10">
    <property type="entry name" value="Histidine kinase-like ATPase, C-terminal domain"/>
    <property type="match status" value="1"/>
</dbReference>
<feature type="domain" description="PAC" evidence="24">
    <location>
        <begin position="494"/>
        <end position="546"/>
    </location>
</feature>
<feature type="domain" description="PAC" evidence="24">
    <location>
        <begin position="622"/>
        <end position="675"/>
    </location>
</feature>
<feature type="compositionally biased region" description="Polar residues" evidence="20">
    <location>
        <begin position="16"/>
        <end position="25"/>
    </location>
</feature>
<dbReference type="InterPro" id="IPR013655">
    <property type="entry name" value="PAS_fold_3"/>
</dbReference>
<dbReference type="InterPro" id="IPR004358">
    <property type="entry name" value="Sig_transdc_His_kin-like_C"/>
</dbReference>
<dbReference type="FunFam" id="3.30.565.10:FF:000010">
    <property type="entry name" value="Sensor histidine kinase RcsC"/>
    <property type="match status" value="1"/>
</dbReference>
<dbReference type="RefSeq" id="WP_200359233.1">
    <property type="nucleotide sequence ID" value="NZ_JAENIL010000083.1"/>
</dbReference>
<dbReference type="InterPro" id="IPR003594">
    <property type="entry name" value="HATPase_dom"/>
</dbReference>
<dbReference type="FunFam" id="1.10.287.130:FF:000002">
    <property type="entry name" value="Two-component osmosensing histidine kinase"/>
    <property type="match status" value="1"/>
</dbReference>
<dbReference type="InterPro" id="IPR005467">
    <property type="entry name" value="His_kinase_dom"/>
</dbReference>
<evidence type="ECO:0000256" key="15">
    <source>
        <dbReference type="ARBA" id="ARBA00023136"/>
    </source>
</evidence>
<evidence type="ECO:0000256" key="2">
    <source>
        <dbReference type="ARBA" id="ARBA00004429"/>
    </source>
</evidence>
<dbReference type="SMART" id="SM00448">
    <property type="entry name" value="REC"/>
    <property type="match status" value="1"/>
</dbReference>
<dbReference type="Pfam" id="PF00072">
    <property type="entry name" value="Response_reg"/>
    <property type="match status" value="1"/>
</dbReference>
<proteinExistence type="predicted"/>
<feature type="domain" description="PAS" evidence="23">
    <location>
        <begin position="40"/>
        <end position="81"/>
    </location>
</feature>
<dbReference type="EC" id="2.7.13.3" evidence="3"/>
<keyword evidence="4" id="KW-1003">Cell membrane</keyword>
<dbReference type="Gene3D" id="3.30.450.20">
    <property type="entry name" value="PAS domain"/>
    <property type="match status" value="5"/>
</dbReference>
<dbReference type="Gene3D" id="1.20.120.160">
    <property type="entry name" value="HPT domain"/>
    <property type="match status" value="1"/>
</dbReference>
<feature type="domain" description="PAC" evidence="24">
    <location>
        <begin position="367"/>
        <end position="419"/>
    </location>
</feature>
<keyword evidence="12" id="KW-0067">ATP-binding</keyword>
<dbReference type="SMART" id="SM00388">
    <property type="entry name" value="HisKA"/>
    <property type="match status" value="1"/>
</dbReference>
<dbReference type="SUPFAM" id="SSF52172">
    <property type="entry name" value="CheY-like"/>
    <property type="match status" value="1"/>
</dbReference>
<dbReference type="Pfam" id="PF02518">
    <property type="entry name" value="HATPase_c"/>
    <property type="match status" value="1"/>
</dbReference>
<dbReference type="SMART" id="SM00086">
    <property type="entry name" value="PAC"/>
    <property type="match status" value="5"/>
</dbReference>
<dbReference type="InterPro" id="IPR036641">
    <property type="entry name" value="HPT_dom_sf"/>
</dbReference>
<dbReference type="InterPro" id="IPR013767">
    <property type="entry name" value="PAS_fold"/>
</dbReference>
<evidence type="ECO:0000256" key="13">
    <source>
        <dbReference type="ARBA" id="ARBA00022989"/>
    </source>
</evidence>
<name>A0A934VUA9_9BACT</name>
<evidence type="ECO:0000256" key="14">
    <source>
        <dbReference type="ARBA" id="ARBA00023012"/>
    </source>
</evidence>
<keyword evidence="9" id="KW-0677">Repeat</keyword>
<dbReference type="Pfam" id="PF01627">
    <property type="entry name" value="Hpt"/>
    <property type="match status" value="1"/>
</dbReference>
<dbReference type="SUPFAM" id="SSF55785">
    <property type="entry name" value="PYP-like sensor domain (PAS domain)"/>
    <property type="match status" value="5"/>
</dbReference>
<evidence type="ECO:0000256" key="11">
    <source>
        <dbReference type="ARBA" id="ARBA00022777"/>
    </source>
</evidence>
<dbReference type="CDD" id="cd00130">
    <property type="entry name" value="PAS"/>
    <property type="match status" value="4"/>
</dbReference>
<evidence type="ECO:0000313" key="27">
    <source>
        <dbReference type="Proteomes" id="UP000617628"/>
    </source>
</evidence>
<feature type="domain" description="Histidine kinase" evidence="21">
    <location>
        <begin position="693"/>
        <end position="915"/>
    </location>
</feature>
<evidence type="ECO:0000256" key="20">
    <source>
        <dbReference type="SAM" id="MobiDB-lite"/>
    </source>
</evidence>
<dbReference type="SUPFAM" id="SSF47384">
    <property type="entry name" value="Homodimeric domain of signal transducing histidine kinase"/>
    <property type="match status" value="1"/>
</dbReference>
<dbReference type="Pfam" id="PF08447">
    <property type="entry name" value="PAS_3"/>
    <property type="match status" value="2"/>
</dbReference>
<dbReference type="GO" id="GO:0000155">
    <property type="term" value="F:phosphorelay sensor kinase activity"/>
    <property type="evidence" value="ECO:0007669"/>
    <property type="project" value="InterPro"/>
</dbReference>
<feature type="modified residue" description="4-aspartylphosphate" evidence="19">
    <location>
        <position position="1122"/>
    </location>
</feature>
<evidence type="ECO:0000259" key="23">
    <source>
        <dbReference type="PROSITE" id="PS50112"/>
    </source>
</evidence>
<feature type="modified residue" description="Phosphohistidine" evidence="18">
    <location>
        <position position="1266"/>
    </location>
</feature>
<comment type="caution">
    <text evidence="26">The sequence shown here is derived from an EMBL/GenBank/DDBJ whole genome shotgun (WGS) entry which is preliminary data.</text>
</comment>
<dbReference type="GO" id="GO:0005886">
    <property type="term" value="C:plasma membrane"/>
    <property type="evidence" value="ECO:0007669"/>
    <property type="project" value="UniProtKB-SubCell"/>
</dbReference>
<dbReference type="PROSITE" id="PS50109">
    <property type="entry name" value="HIS_KIN"/>
    <property type="match status" value="1"/>
</dbReference>
<dbReference type="SUPFAM" id="SSF47226">
    <property type="entry name" value="Histidine-containing phosphotransfer domain, HPT domain"/>
    <property type="match status" value="1"/>
</dbReference>
<dbReference type="EMBL" id="JAENIL010000083">
    <property type="protein sequence ID" value="MBK1880354.1"/>
    <property type="molecule type" value="Genomic_DNA"/>
</dbReference>
<evidence type="ECO:0000259" key="22">
    <source>
        <dbReference type="PROSITE" id="PS50110"/>
    </source>
</evidence>
<evidence type="ECO:0000256" key="17">
    <source>
        <dbReference type="ARBA" id="ARBA00068150"/>
    </source>
</evidence>
<dbReference type="PROSITE" id="PS50110">
    <property type="entry name" value="RESPONSE_REGULATORY"/>
    <property type="match status" value="1"/>
</dbReference>
<dbReference type="Pfam" id="PF00989">
    <property type="entry name" value="PAS"/>
    <property type="match status" value="1"/>
</dbReference>
<evidence type="ECO:0000256" key="5">
    <source>
        <dbReference type="ARBA" id="ARBA00022519"/>
    </source>
</evidence>